<evidence type="ECO:0000256" key="6">
    <source>
        <dbReference type="ARBA" id="ARBA00023136"/>
    </source>
</evidence>
<accession>A0A9Q1GMM6</accession>
<feature type="compositionally biased region" description="Polar residues" evidence="7">
    <location>
        <begin position="141"/>
        <end position="159"/>
    </location>
</feature>
<feature type="transmembrane region" description="Helical" evidence="8">
    <location>
        <begin position="6"/>
        <end position="29"/>
    </location>
</feature>
<feature type="transmembrane region" description="Helical" evidence="8">
    <location>
        <begin position="41"/>
        <end position="66"/>
    </location>
</feature>
<dbReference type="Proteomes" id="UP001153076">
    <property type="component" value="Unassembled WGS sequence"/>
</dbReference>
<evidence type="ECO:0000256" key="8">
    <source>
        <dbReference type="SAM" id="Phobius"/>
    </source>
</evidence>
<keyword evidence="3" id="KW-0677">Repeat</keyword>
<sequence length="218" mass="24560">MFLIPISLVAALLATITFTVGFTLSGGFNSDSGEAILVKKATFLVFLIADTYAMCCSMLILFSIIWSMVYDSKRSSFLADRSVGLLKHLLYVTYNKSLWIATVVIIMCSLAILLAQRRILYKMFELTNSVTEKAHRMQMQWPSSWKQGKQGPIASNNQGQDEKTAPFTTQSEHQDIATRANITNIKMRSQQFLMIDKCEHQQAEPLDEKSESKLDSVI</sequence>
<keyword evidence="2 8" id="KW-0812">Transmembrane</keyword>
<evidence type="ECO:0000259" key="9">
    <source>
        <dbReference type="Pfam" id="PF13962"/>
    </source>
</evidence>
<dbReference type="GO" id="GO:0005886">
    <property type="term" value="C:plasma membrane"/>
    <property type="evidence" value="ECO:0007669"/>
    <property type="project" value="TreeGrafter"/>
</dbReference>
<evidence type="ECO:0000313" key="11">
    <source>
        <dbReference type="Proteomes" id="UP001153076"/>
    </source>
</evidence>
<evidence type="ECO:0000313" key="10">
    <source>
        <dbReference type="EMBL" id="KAJ8421800.1"/>
    </source>
</evidence>
<proteinExistence type="predicted"/>
<name>A0A9Q1GMM6_9CARY</name>
<evidence type="ECO:0000256" key="5">
    <source>
        <dbReference type="ARBA" id="ARBA00023043"/>
    </source>
</evidence>
<feature type="region of interest" description="Disordered" evidence="7">
    <location>
        <begin position="141"/>
        <end position="173"/>
    </location>
</feature>
<protein>
    <recommendedName>
        <fullName evidence="9">PGG domain-containing protein</fullName>
    </recommendedName>
</protein>
<reference evidence="10" key="1">
    <citation type="submission" date="2022-04" db="EMBL/GenBank/DDBJ databases">
        <title>Carnegiea gigantea Genome sequencing and assembly v2.</title>
        <authorList>
            <person name="Copetti D."/>
            <person name="Sanderson M.J."/>
            <person name="Burquez A."/>
            <person name="Wojciechowski M.F."/>
        </authorList>
    </citation>
    <scope>NUCLEOTIDE SEQUENCE</scope>
    <source>
        <strain evidence="10">SGP5-SGP5p</strain>
        <tissue evidence="10">Aerial part</tissue>
    </source>
</reference>
<dbReference type="EMBL" id="JAKOGI010002527">
    <property type="protein sequence ID" value="KAJ8421800.1"/>
    <property type="molecule type" value="Genomic_DNA"/>
</dbReference>
<feature type="domain" description="PGG" evidence="9">
    <location>
        <begin position="6"/>
        <end position="85"/>
    </location>
</feature>
<dbReference type="AlphaFoldDB" id="A0A9Q1GMM6"/>
<dbReference type="InterPro" id="IPR026961">
    <property type="entry name" value="PGG_dom"/>
</dbReference>
<dbReference type="Pfam" id="PF13962">
    <property type="entry name" value="PGG"/>
    <property type="match status" value="1"/>
</dbReference>
<organism evidence="10 11">
    <name type="scientific">Carnegiea gigantea</name>
    <dbReference type="NCBI Taxonomy" id="171969"/>
    <lineage>
        <taxon>Eukaryota</taxon>
        <taxon>Viridiplantae</taxon>
        <taxon>Streptophyta</taxon>
        <taxon>Embryophyta</taxon>
        <taxon>Tracheophyta</taxon>
        <taxon>Spermatophyta</taxon>
        <taxon>Magnoliopsida</taxon>
        <taxon>eudicotyledons</taxon>
        <taxon>Gunneridae</taxon>
        <taxon>Pentapetalae</taxon>
        <taxon>Caryophyllales</taxon>
        <taxon>Cactineae</taxon>
        <taxon>Cactaceae</taxon>
        <taxon>Cactoideae</taxon>
        <taxon>Echinocereeae</taxon>
        <taxon>Carnegiea</taxon>
    </lineage>
</organism>
<dbReference type="PANTHER" id="PTHR24186:SF46">
    <property type="entry name" value="PROTEIN ACCELERATED CELL DEATH 6-LIKE"/>
    <property type="match status" value="1"/>
</dbReference>
<evidence type="ECO:0000256" key="7">
    <source>
        <dbReference type="SAM" id="MobiDB-lite"/>
    </source>
</evidence>
<gene>
    <name evidence="10" type="ORF">Cgig2_000246</name>
</gene>
<evidence type="ECO:0000256" key="1">
    <source>
        <dbReference type="ARBA" id="ARBA00004141"/>
    </source>
</evidence>
<comment type="subcellular location">
    <subcellularLocation>
        <location evidence="1">Membrane</location>
        <topology evidence="1">Multi-pass membrane protein</topology>
    </subcellularLocation>
</comment>
<feature type="transmembrane region" description="Helical" evidence="8">
    <location>
        <begin position="97"/>
        <end position="115"/>
    </location>
</feature>
<comment type="caution">
    <text evidence="10">The sequence shown here is derived from an EMBL/GenBank/DDBJ whole genome shotgun (WGS) entry which is preliminary data.</text>
</comment>
<keyword evidence="11" id="KW-1185">Reference proteome</keyword>
<dbReference type="OrthoDB" id="10040922at2759"/>
<evidence type="ECO:0000256" key="3">
    <source>
        <dbReference type="ARBA" id="ARBA00022737"/>
    </source>
</evidence>
<keyword evidence="5" id="KW-0040">ANK repeat</keyword>
<keyword evidence="4 8" id="KW-1133">Transmembrane helix</keyword>
<evidence type="ECO:0000256" key="4">
    <source>
        <dbReference type="ARBA" id="ARBA00022989"/>
    </source>
</evidence>
<keyword evidence="6 8" id="KW-0472">Membrane</keyword>
<dbReference type="PANTHER" id="PTHR24186">
    <property type="entry name" value="PROTEIN PHOSPHATASE 1 REGULATORY SUBUNIT"/>
    <property type="match status" value="1"/>
</dbReference>
<evidence type="ECO:0000256" key="2">
    <source>
        <dbReference type="ARBA" id="ARBA00022692"/>
    </source>
</evidence>